<accession>A0A1B2DBM9</accession>
<dbReference type="Gene3D" id="1.10.1470.10">
    <property type="entry name" value="YjbJ"/>
    <property type="match status" value="1"/>
</dbReference>
<sequence>MTASNNGLGDKIKGKANQVKGEIKDQIGKATNNESLQGEGKLDKAKGIAQEKIGELKNKISK</sequence>
<dbReference type="EMBL" id="CP016808">
    <property type="protein sequence ID" value="ANY65112.1"/>
    <property type="molecule type" value="Genomic_DNA"/>
</dbReference>
<proteinExistence type="inferred from homology"/>
<dbReference type="AlphaFoldDB" id="A0A1B2DBM9"/>
<dbReference type="Pfam" id="PF05532">
    <property type="entry name" value="CsbD"/>
    <property type="match status" value="1"/>
</dbReference>
<gene>
    <name evidence="3" type="ORF">BBD42_00425</name>
</gene>
<evidence type="ECO:0000313" key="3">
    <source>
        <dbReference type="EMBL" id="ANY65112.1"/>
    </source>
</evidence>
<dbReference type="SUPFAM" id="SSF69047">
    <property type="entry name" value="Hypothetical protein YjbJ"/>
    <property type="match status" value="1"/>
</dbReference>
<evidence type="ECO:0000256" key="1">
    <source>
        <dbReference type="ARBA" id="ARBA00009129"/>
    </source>
</evidence>
<reference evidence="3" key="1">
    <citation type="submission" date="2016-08" db="EMBL/GenBank/DDBJ databases">
        <title>Complete Genome Seqeunce of Paenibacillus sp. BIHB 4019 from tea rhizoplane.</title>
        <authorList>
            <person name="Thakur R."/>
            <person name="Swarnkar M.K."/>
            <person name="Gulati A."/>
        </authorList>
    </citation>
    <scope>NUCLEOTIDE SEQUENCE [LARGE SCALE GENOMIC DNA]</scope>
    <source>
        <strain evidence="3">BIHB4019</strain>
    </source>
</reference>
<name>A0A1B2DBM9_9BACL</name>
<evidence type="ECO:0000259" key="2">
    <source>
        <dbReference type="Pfam" id="PF05532"/>
    </source>
</evidence>
<dbReference type="InterPro" id="IPR036629">
    <property type="entry name" value="YjbJ_sf"/>
</dbReference>
<protein>
    <submittedName>
        <fullName evidence="3">CsbD family protein</fullName>
    </submittedName>
</protein>
<feature type="domain" description="CsbD-like" evidence="2">
    <location>
        <begin position="10"/>
        <end position="61"/>
    </location>
</feature>
<comment type="similarity">
    <text evidence="1">Belongs to the UPF0337 (CsbD) family.</text>
</comment>
<dbReference type="InterPro" id="IPR008462">
    <property type="entry name" value="CsbD"/>
</dbReference>
<dbReference type="RefSeq" id="WP_099516538.1">
    <property type="nucleotide sequence ID" value="NZ_CP016808.1"/>
</dbReference>
<organism evidence="3">
    <name type="scientific">Paenibacillus sp. BIHB 4019</name>
    <dbReference type="NCBI Taxonomy" id="1870819"/>
    <lineage>
        <taxon>Bacteria</taxon>
        <taxon>Bacillati</taxon>
        <taxon>Bacillota</taxon>
        <taxon>Bacilli</taxon>
        <taxon>Bacillales</taxon>
        <taxon>Paenibacillaceae</taxon>
        <taxon>Paenibacillus</taxon>
    </lineage>
</organism>